<dbReference type="Proteomes" id="UP000199203">
    <property type="component" value="Unassembled WGS sequence"/>
</dbReference>
<sequence length="63" mass="7054">MEKGKAPIFTMWIVAIIVGAALYKQIDLKTMTVEKQALSALYAVTFIFAVGVLIRHYIRKPGK</sequence>
<keyword evidence="1" id="KW-0472">Membrane</keyword>
<feature type="transmembrane region" description="Helical" evidence="1">
    <location>
        <begin position="7"/>
        <end position="26"/>
    </location>
</feature>
<name>A0A1G7I9I6_9FLAO</name>
<dbReference type="EMBL" id="FNBH01000001">
    <property type="protein sequence ID" value="SDF09352.1"/>
    <property type="molecule type" value="Genomic_DNA"/>
</dbReference>
<organism evidence="2 3">
    <name type="scientific">Epilithonimonas hungarica</name>
    <dbReference type="NCBI Taxonomy" id="454006"/>
    <lineage>
        <taxon>Bacteria</taxon>
        <taxon>Pseudomonadati</taxon>
        <taxon>Bacteroidota</taxon>
        <taxon>Flavobacteriia</taxon>
        <taxon>Flavobacteriales</taxon>
        <taxon>Weeksellaceae</taxon>
        <taxon>Chryseobacterium group</taxon>
        <taxon>Epilithonimonas</taxon>
    </lineage>
</organism>
<keyword evidence="3" id="KW-1185">Reference proteome</keyword>
<dbReference type="RefSeq" id="WP_089871913.1">
    <property type="nucleotide sequence ID" value="NZ_FNBH01000001.1"/>
</dbReference>
<gene>
    <name evidence="2" type="ORF">SAMN05421825_1022</name>
</gene>
<reference evidence="3" key="1">
    <citation type="submission" date="2016-10" db="EMBL/GenBank/DDBJ databases">
        <authorList>
            <person name="Varghese N."/>
            <person name="Submissions S."/>
        </authorList>
    </citation>
    <scope>NUCLEOTIDE SEQUENCE [LARGE SCALE GENOMIC DNA]</scope>
    <source>
        <strain evidence="3">DSM 19684</strain>
    </source>
</reference>
<keyword evidence="1" id="KW-0812">Transmembrane</keyword>
<evidence type="ECO:0000313" key="2">
    <source>
        <dbReference type="EMBL" id="SDF09352.1"/>
    </source>
</evidence>
<dbReference type="OrthoDB" id="966098at2"/>
<accession>A0A1G7I9I6</accession>
<feature type="transmembrane region" description="Helical" evidence="1">
    <location>
        <begin position="38"/>
        <end position="58"/>
    </location>
</feature>
<dbReference type="AlphaFoldDB" id="A0A1G7I9I6"/>
<protein>
    <submittedName>
        <fullName evidence="2">Uncharacterized protein</fullName>
    </submittedName>
</protein>
<evidence type="ECO:0000313" key="3">
    <source>
        <dbReference type="Proteomes" id="UP000199203"/>
    </source>
</evidence>
<proteinExistence type="predicted"/>
<keyword evidence="1" id="KW-1133">Transmembrane helix</keyword>
<evidence type="ECO:0000256" key="1">
    <source>
        <dbReference type="SAM" id="Phobius"/>
    </source>
</evidence>